<protein>
    <submittedName>
        <fullName evidence="2">Uncharacterized protein</fullName>
    </submittedName>
</protein>
<accession>A0A2S6C3A1</accession>
<evidence type="ECO:0000256" key="1">
    <source>
        <dbReference type="SAM" id="MobiDB-lite"/>
    </source>
</evidence>
<sequence>MPSSFTTTPQGIAFAGTPLSMTTPASLRIGSQTYSASPVTTTSSTINTRPSGTYRGSGTALTPLVLEDDDDLNGLTRDPIADWSREDDEALRTAKARGLCIPEIVKRFLPHQKVDAVYKRWELLVTRDRRAAAERAEAIARLARLAEHPRPPAAPQELLKNLSPRESHLGQLIRLHVHTQRYLGMEPVMPNAELICRHITTIKKDRAAAQGLYEDYMTEIASMNVSLSELDQLRRDFNIALDQWSPLYTPNVVQSAADLASERKLRRMLKDDFSGLIDTAAEGENPIWDWQIPHSPDTATSCELQGLTCGKDETTWAEPFCSGFLAGLSDEKLNTMLIGDKAKVKGIPDFAIDAVQSVYVGKQLELSLGRPIEPRSAATLAMLCGQTDYQAQASNADILLTMGHWTMSARIEQSLAPLYNSGGGTRRDWESALHAAFPRENWPEDAAFGSFTHLFEHEQNWVELSPIKVTAERLNKRGVD</sequence>
<name>A0A2S6C3A1_9PEZI</name>
<reference evidence="3" key="1">
    <citation type="journal article" date="2017" name="bioRxiv">
        <title>Conservation of a gene cluster reveals novel cercosporin biosynthetic mechanisms and extends production to the genus Colletotrichum.</title>
        <authorList>
            <person name="de Jonge R."/>
            <person name="Ebert M.K."/>
            <person name="Huitt-Roehl C.R."/>
            <person name="Pal P."/>
            <person name="Suttle J.C."/>
            <person name="Spanner R.E."/>
            <person name="Neubauer J.D."/>
            <person name="Jurick W.M.II."/>
            <person name="Stott K.A."/>
            <person name="Secor G.A."/>
            <person name="Thomma B.P.H.J."/>
            <person name="Van de Peer Y."/>
            <person name="Townsend C.A."/>
            <person name="Bolton M.D."/>
        </authorList>
    </citation>
    <scope>NUCLEOTIDE SEQUENCE [LARGE SCALE GENOMIC DNA]</scope>
    <source>
        <strain evidence="3">CBS538.71</strain>
    </source>
</reference>
<proteinExistence type="predicted"/>
<organism evidence="2 3">
    <name type="scientific">Cercospora berteroae</name>
    <dbReference type="NCBI Taxonomy" id="357750"/>
    <lineage>
        <taxon>Eukaryota</taxon>
        <taxon>Fungi</taxon>
        <taxon>Dikarya</taxon>
        <taxon>Ascomycota</taxon>
        <taxon>Pezizomycotina</taxon>
        <taxon>Dothideomycetes</taxon>
        <taxon>Dothideomycetidae</taxon>
        <taxon>Mycosphaerellales</taxon>
        <taxon>Mycosphaerellaceae</taxon>
        <taxon>Cercospora</taxon>
    </lineage>
</organism>
<evidence type="ECO:0000313" key="3">
    <source>
        <dbReference type="Proteomes" id="UP000237631"/>
    </source>
</evidence>
<feature type="region of interest" description="Disordered" evidence="1">
    <location>
        <begin position="32"/>
        <end position="54"/>
    </location>
</feature>
<dbReference type="Proteomes" id="UP000237631">
    <property type="component" value="Unassembled WGS sequence"/>
</dbReference>
<gene>
    <name evidence="2" type="ORF">CBER1_01140</name>
</gene>
<dbReference type="OrthoDB" id="10536452at2759"/>
<comment type="caution">
    <text evidence="2">The sequence shown here is derived from an EMBL/GenBank/DDBJ whole genome shotgun (WGS) entry which is preliminary data.</text>
</comment>
<keyword evidence="3" id="KW-1185">Reference proteome</keyword>
<dbReference type="EMBL" id="PNEN01000570">
    <property type="protein sequence ID" value="PPJ54176.1"/>
    <property type="molecule type" value="Genomic_DNA"/>
</dbReference>
<evidence type="ECO:0000313" key="2">
    <source>
        <dbReference type="EMBL" id="PPJ54176.1"/>
    </source>
</evidence>
<dbReference type="AlphaFoldDB" id="A0A2S6C3A1"/>